<evidence type="ECO:0000259" key="8">
    <source>
        <dbReference type="Pfam" id="PF00593"/>
    </source>
</evidence>
<dbReference type="SUPFAM" id="SSF49464">
    <property type="entry name" value="Carboxypeptidase regulatory domain-like"/>
    <property type="match status" value="1"/>
</dbReference>
<dbReference type="Gene3D" id="2.170.130.10">
    <property type="entry name" value="TonB-dependent receptor, plug domain"/>
    <property type="match status" value="1"/>
</dbReference>
<protein>
    <submittedName>
        <fullName evidence="11">TonB-dependent receptor</fullName>
    </submittedName>
</protein>
<dbReference type="InterPro" id="IPR012910">
    <property type="entry name" value="Plug_dom"/>
</dbReference>
<dbReference type="Gene3D" id="2.40.170.20">
    <property type="entry name" value="TonB-dependent receptor, beta-barrel domain"/>
    <property type="match status" value="1"/>
</dbReference>
<dbReference type="Gene3D" id="2.60.40.1120">
    <property type="entry name" value="Carboxypeptidase-like, regulatory domain"/>
    <property type="match status" value="1"/>
</dbReference>
<dbReference type="GO" id="GO:0006826">
    <property type="term" value="P:iron ion transport"/>
    <property type="evidence" value="ECO:0007669"/>
    <property type="project" value="UniProtKB-KW"/>
</dbReference>
<dbReference type="PANTHER" id="PTHR40980:SF4">
    <property type="entry name" value="TONB-DEPENDENT RECEPTOR-LIKE BETA-BARREL DOMAIN-CONTAINING PROTEIN"/>
    <property type="match status" value="1"/>
</dbReference>
<evidence type="ECO:0000256" key="7">
    <source>
        <dbReference type="RuleBase" id="RU003357"/>
    </source>
</evidence>
<evidence type="ECO:0000256" key="1">
    <source>
        <dbReference type="ARBA" id="ARBA00004442"/>
    </source>
</evidence>
<evidence type="ECO:0000256" key="4">
    <source>
        <dbReference type="ARBA" id="ARBA00023004"/>
    </source>
</evidence>
<keyword evidence="3" id="KW-0406">Ion transport</keyword>
<dbReference type="EMBL" id="JACHCA010000012">
    <property type="protein sequence ID" value="MBB6129973.1"/>
    <property type="molecule type" value="Genomic_DNA"/>
</dbReference>
<keyword evidence="2" id="KW-0813">Transport</keyword>
<comment type="subcellular location">
    <subcellularLocation>
        <location evidence="1 7">Cell outer membrane</location>
    </subcellularLocation>
</comment>
<dbReference type="InterPro" id="IPR000531">
    <property type="entry name" value="Beta-barrel_TonB"/>
</dbReference>
<dbReference type="Pfam" id="PF07715">
    <property type="entry name" value="Plug"/>
    <property type="match status" value="1"/>
</dbReference>
<feature type="domain" description="TonB-dependent receptor plug" evidence="10">
    <location>
        <begin position="239"/>
        <end position="321"/>
    </location>
</feature>
<feature type="domain" description="Secretin/TonB short N-terminal" evidence="9">
    <location>
        <begin position="75"/>
        <end position="122"/>
    </location>
</feature>
<evidence type="ECO:0000313" key="11">
    <source>
        <dbReference type="EMBL" id="MBB6129973.1"/>
    </source>
</evidence>
<keyword evidence="5 7" id="KW-0472">Membrane</keyword>
<evidence type="ECO:0000259" key="9">
    <source>
        <dbReference type="Pfam" id="PF07660"/>
    </source>
</evidence>
<evidence type="ECO:0000256" key="5">
    <source>
        <dbReference type="ARBA" id="ARBA00023136"/>
    </source>
</evidence>
<proteinExistence type="inferred from homology"/>
<keyword evidence="7" id="KW-0798">TonB box</keyword>
<gene>
    <name evidence="11" type="ORF">HDF22_004110</name>
</gene>
<dbReference type="InterPro" id="IPR037066">
    <property type="entry name" value="Plug_dom_sf"/>
</dbReference>
<dbReference type="AlphaFoldDB" id="A0A841JFP8"/>
<name>A0A841JFP8_9SPHI</name>
<keyword evidence="11" id="KW-0675">Receptor</keyword>
<reference evidence="11 12" key="1">
    <citation type="submission" date="2020-08" db="EMBL/GenBank/DDBJ databases">
        <title>Genomic Encyclopedia of Type Strains, Phase IV (KMG-V): Genome sequencing to study the core and pangenomes of soil and plant-associated prokaryotes.</title>
        <authorList>
            <person name="Whitman W."/>
        </authorList>
    </citation>
    <scope>NUCLEOTIDE SEQUENCE [LARGE SCALE GENOMIC DNA]</scope>
    <source>
        <strain evidence="11 12">MP601</strain>
    </source>
</reference>
<dbReference type="Pfam" id="PF00593">
    <property type="entry name" value="TonB_dep_Rec_b-barrel"/>
    <property type="match status" value="1"/>
</dbReference>
<evidence type="ECO:0000313" key="12">
    <source>
        <dbReference type="Proteomes" id="UP000548326"/>
    </source>
</evidence>
<sequence length="1088" mass="121772">MNISFYKKVIKHFSRFSYRVILFIFLLFCHVSGNTFGSPLKQVKAAGNISLKLVAVSIPQGLAVLENKAGCAINYNKSIFNESSRINIDVKDVSLTQVLKQMLAGTHVGFKFADEHTVLLYKLPAPVKPGKISGKVLDEKGETLPGASVKIIETGNGTQTSVDGEYILSVAPGTYTLEVTYISYQTMRINGVVVTEDKNTPLNIALKPASSALKEVVVTASYRKASVDGLLTRQKNASEISNGISAEQLARTPDKNIGESLKRISGVSTIDNKFVLVRGIGERYNTAMLDGTILPSTEAQSRNFSFDMIPASLVDNVVVSKTITPDMNASFGGGLIQINTKDIPNENFMSFTAGASYNDQSTGKDFLSHKRGKYDYFGFDDGRRDFPKDLVHTNRNTDPNRALSDAEYQKKVVDQSKRFTNDNFTMYKYKTAPSQNYQFSIGRLLTLDTANNNKLGFTGAISYRNTQNINVIDDQSRGDWNIQRPDLNTGAAYVFNTTLGALLNVGLQLGNNRFSLRNTYTHVYDNTLTRIAGYDLVNGDGALKANQPPNRVLEADDPTYTTLLQNKLSGQHQLGKVKIEWDAARTSVSREEKDAGIASSRPVLVGDSYQYFYYGSKITEPRISETSRQHAFNKESHYSWNLSGTLPFTFAGIRSSVKAGYFGNQKNAEFNWQIAALATTEKYADSVGYKPIGQLISPENIAYDKYIYALDPSFVDSYKGKSQIHAGYVMLDNRIFDKLRLVWGLRGEYYKYTEIKQGAIIKGGAENIFSVKPDKRWQWLPSANLTYSPIQSLNIRGAVSSSVVRPELMDNNPFLRYSPTLDALYGNKGLYSTRINSYDLKTEWFPGLGEIISVGGFYKRFDKPVELNAIMVNGNPNYYLQNADWANVYGLEFELRKNFGFIADEGILKNITAYGNLTLQKSTVQNTYTVDPGSGKPYIQVPTQQKRSLYGQSPYLYNLGLQYIGSHLGFNAAYNKSGRKTYIVSDDPTFIEYERPRDQLDIQISYRFLKNKMEVKFNMANLTNNIFNVYRNTASYEKIPGYTGEPGSDKSKGLRLKSGFSNNYEKGDQVMFQQRFGRTYSTSLTYNF</sequence>
<dbReference type="Pfam" id="PF07660">
    <property type="entry name" value="STN"/>
    <property type="match status" value="1"/>
</dbReference>
<dbReference type="InterPro" id="IPR036942">
    <property type="entry name" value="Beta-barrel_TonB_sf"/>
</dbReference>
<dbReference type="Pfam" id="PF13715">
    <property type="entry name" value="CarbopepD_reg_2"/>
    <property type="match status" value="1"/>
</dbReference>
<dbReference type="InterPro" id="IPR011662">
    <property type="entry name" value="Secretin/TonB_short_N"/>
</dbReference>
<dbReference type="GO" id="GO:0009279">
    <property type="term" value="C:cell outer membrane"/>
    <property type="evidence" value="ECO:0007669"/>
    <property type="project" value="UniProtKB-SubCell"/>
</dbReference>
<dbReference type="InterPro" id="IPR008969">
    <property type="entry name" value="CarboxyPept-like_regulatory"/>
</dbReference>
<organism evidence="11 12">
    <name type="scientific">Mucilaginibacter lappiensis</name>
    <dbReference type="NCBI Taxonomy" id="354630"/>
    <lineage>
        <taxon>Bacteria</taxon>
        <taxon>Pseudomonadati</taxon>
        <taxon>Bacteroidota</taxon>
        <taxon>Sphingobacteriia</taxon>
        <taxon>Sphingobacteriales</taxon>
        <taxon>Sphingobacteriaceae</taxon>
        <taxon>Mucilaginibacter</taxon>
    </lineage>
</organism>
<evidence type="ECO:0000259" key="10">
    <source>
        <dbReference type="Pfam" id="PF07715"/>
    </source>
</evidence>
<dbReference type="RefSeq" id="WP_183588902.1">
    <property type="nucleotide sequence ID" value="NZ_JACHCA010000012.1"/>
</dbReference>
<evidence type="ECO:0000256" key="2">
    <source>
        <dbReference type="ARBA" id="ARBA00022448"/>
    </source>
</evidence>
<keyword evidence="4" id="KW-0408">Iron</keyword>
<keyword evidence="6" id="KW-0998">Cell outer membrane</keyword>
<dbReference type="SUPFAM" id="SSF56935">
    <property type="entry name" value="Porins"/>
    <property type="match status" value="1"/>
</dbReference>
<accession>A0A841JFP8</accession>
<evidence type="ECO:0000256" key="6">
    <source>
        <dbReference type="ARBA" id="ARBA00023237"/>
    </source>
</evidence>
<dbReference type="PANTHER" id="PTHR40980">
    <property type="entry name" value="PLUG DOMAIN-CONTAINING PROTEIN"/>
    <property type="match status" value="1"/>
</dbReference>
<dbReference type="Proteomes" id="UP000548326">
    <property type="component" value="Unassembled WGS sequence"/>
</dbReference>
<comment type="caution">
    <text evidence="11">The sequence shown here is derived from an EMBL/GenBank/DDBJ whole genome shotgun (WGS) entry which is preliminary data.</text>
</comment>
<feature type="domain" description="TonB-dependent receptor-like beta-barrel" evidence="8">
    <location>
        <begin position="625"/>
        <end position="1022"/>
    </location>
</feature>
<keyword evidence="3" id="KW-0410">Iron transport</keyword>
<evidence type="ECO:0000256" key="3">
    <source>
        <dbReference type="ARBA" id="ARBA00022496"/>
    </source>
</evidence>
<comment type="similarity">
    <text evidence="7">Belongs to the TonB-dependent receptor family.</text>
</comment>